<dbReference type="InterPro" id="IPR055453">
    <property type="entry name" value="TRAPP14_N"/>
</dbReference>
<dbReference type="PANTHER" id="PTHR16096:SF8">
    <property type="entry name" value="TRAFFICKING PROTEIN PARTICLE COMPLEX SUBUNIT 14"/>
    <property type="match status" value="1"/>
</dbReference>
<dbReference type="EMBL" id="BEZZ01004417">
    <property type="protein sequence ID" value="GCC18331.1"/>
    <property type="molecule type" value="Genomic_DNA"/>
</dbReference>
<dbReference type="Proteomes" id="UP000287033">
    <property type="component" value="Unassembled WGS sequence"/>
</dbReference>
<dbReference type="GO" id="GO:0043014">
    <property type="term" value="F:alpha-tubulin binding"/>
    <property type="evidence" value="ECO:0007669"/>
    <property type="project" value="InterPro"/>
</dbReference>
<evidence type="ECO:0000313" key="3">
    <source>
        <dbReference type="Proteomes" id="UP000287033"/>
    </source>
</evidence>
<name>A0A401RJK5_CHIPU</name>
<protein>
    <recommendedName>
        <fullName evidence="1">TRAPP14 N-terminal domain-containing protein</fullName>
    </recommendedName>
</protein>
<dbReference type="InterPro" id="IPR031626">
    <property type="entry name" value="TRAPPC14"/>
</dbReference>
<dbReference type="GO" id="GO:0060271">
    <property type="term" value="P:cilium assembly"/>
    <property type="evidence" value="ECO:0007669"/>
    <property type="project" value="InterPro"/>
</dbReference>
<organism evidence="2 3">
    <name type="scientific">Chiloscyllium punctatum</name>
    <name type="common">Brownbanded bambooshark</name>
    <name type="synonym">Hemiscyllium punctatum</name>
    <dbReference type="NCBI Taxonomy" id="137246"/>
    <lineage>
        <taxon>Eukaryota</taxon>
        <taxon>Metazoa</taxon>
        <taxon>Chordata</taxon>
        <taxon>Craniata</taxon>
        <taxon>Vertebrata</taxon>
        <taxon>Chondrichthyes</taxon>
        <taxon>Elasmobranchii</taxon>
        <taxon>Galeomorphii</taxon>
        <taxon>Galeoidea</taxon>
        <taxon>Orectolobiformes</taxon>
        <taxon>Hemiscylliidae</taxon>
        <taxon>Chiloscyllium</taxon>
    </lineage>
</organism>
<dbReference type="PANTHER" id="PTHR16096">
    <property type="entry name" value="MICROTUBULE-ASSOCIATED PROTEIN 11"/>
    <property type="match status" value="1"/>
</dbReference>
<reference evidence="2 3" key="1">
    <citation type="journal article" date="2018" name="Nat. Ecol. Evol.">
        <title>Shark genomes provide insights into elasmobranch evolution and the origin of vertebrates.</title>
        <authorList>
            <person name="Hara Y"/>
            <person name="Yamaguchi K"/>
            <person name="Onimaru K"/>
            <person name="Kadota M"/>
            <person name="Koyanagi M"/>
            <person name="Keeley SD"/>
            <person name="Tatsumi K"/>
            <person name="Tanaka K"/>
            <person name="Motone F"/>
            <person name="Kageyama Y"/>
            <person name="Nozu R"/>
            <person name="Adachi N"/>
            <person name="Nishimura O"/>
            <person name="Nakagawa R"/>
            <person name="Tanegashima C"/>
            <person name="Kiyatake I"/>
            <person name="Matsumoto R"/>
            <person name="Murakumo K"/>
            <person name="Nishida K"/>
            <person name="Terakita A"/>
            <person name="Kuratani S"/>
            <person name="Sato K"/>
            <person name="Hyodo S Kuraku.S."/>
        </authorList>
    </citation>
    <scope>NUCLEOTIDE SEQUENCE [LARGE SCALE GENOMIC DNA]</scope>
</reference>
<dbReference type="GO" id="GO:1990071">
    <property type="term" value="C:TRAPPII protein complex"/>
    <property type="evidence" value="ECO:0007669"/>
    <property type="project" value="TreeGrafter"/>
</dbReference>
<keyword evidence="3" id="KW-1185">Reference proteome</keyword>
<proteinExistence type="predicted"/>
<dbReference type="Pfam" id="PF15806">
    <property type="entry name" value="TRAPP14_N"/>
    <property type="match status" value="1"/>
</dbReference>
<comment type="caution">
    <text evidence="2">The sequence shown here is derived from an EMBL/GenBank/DDBJ whole genome shotgun (WGS) entry which is preliminary data.</text>
</comment>
<sequence>MTVRLLAQGVRFVSTLLTVLPPPTVKCRQLNISGKQLTVLKVLNTSSQEELSIQDVRILPNFNASYLPMMPDGSVLLVDNVW</sequence>
<accession>A0A401RJK5</accession>
<feature type="domain" description="TRAPP14 N-terminal" evidence="1">
    <location>
        <begin position="13"/>
        <end position="81"/>
    </location>
</feature>
<evidence type="ECO:0000313" key="2">
    <source>
        <dbReference type="EMBL" id="GCC18331.1"/>
    </source>
</evidence>
<dbReference type="AlphaFoldDB" id="A0A401RJK5"/>
<gene>
    <name evidence="2" type="ORF">chiPu_0021653</name>
</gene>
<evidence type="ECO:0000259" key="1">
    <source>
        <dbReference type="Pfam" id="PF15806"/>
    </source>
</evidence>
<dbReference type="STRING" id="137246.A0A401RJK5"/>
<dbReference type="OrthoDB" id="6047286at2759"/>